<feature type="region of interest" description="Disordered" evidence="1">
    <location>
        <begin position="482"/>
        <end position="512"/>
    </location>
</feature>
<evidence type="ECO:0000313" key="3">
    <source>
        <dbReference type="EMBL" id="WPB01902.1"/>
    </source>
</evidence>
<dbReference type="EMBL" id="LKMD01000105">
    <property type="protein sequence ID" value="PIA93421.1"/>
    <property type="molecule type" value="Genomic_DNA"/>
</dbReference>
<dbReference type="EMBL" id="CP134187">
    <property type="protein sequence ID" value="WPB01902.1"/>
    <property type="molecule type" value="Genomic_DNA"/>
</dbReference>
<proteinExistence type="predicted"/>
<dbReference type="Proteomes" id="UP001302367">
    <property type="component" value="Chromosome 4"/>
</dbReference>
<keyword evidence="5" id="KW-1185">Reference proteome</keyword>
<evidence type="ECO:0000313" key="2">
    <source>
        <dbReference type="EMBL" id="PIA93421.1"/>
    </source>
</evidence>
<organism evidence="2 4">
    <name type="scientific">Cercospora beticola</name>
    <name type="common">Sugarbeet leaf spot fungus</name>
    <dbReference type="NCBI Taxonomy" id="122368"/>
    <lineage>
        <taxon>Eukaryota</taxon>
        <taxon>Fungi</taxon>
        <taxon>Dikarya</taxon>
        <taxon>Ascomycota</taxon>
        <taxon>Pezizomycotina</taxon>
        <taxon>Dothideomycetes</taxon>
        <taxon>Dothideomycetidae</taxon>
        <taxon>Mycosphaerellales</taxon>
        <taxon>Mycosphaerellaceae</taxon>
        <taxon>Cercospora</taxon>
    </lineage>
</organism>
<evidence type="ECO:0000313" key="5">
    <source>
        <dbReference type="Proteomes" id="UP001302367"/>
    </source>
</evidence>
<protein>
    <submittedName>
        <fullName evidence="2">Uncharacterized protein</fullName>
    </submittedName>
</protein>
<dbReference type="OrthoDB" id="3629676at2759"/>
<dbReference type="AlphaFoldDB" id="A0A2G5HLI6"/>
<sequence length="512" mass="57996">MPEPEPVAAATTSMVEKLQAKFLNLSHAYTDGQGIECCASLMFDILLDCRAIDKETFNGLRPTDIWALDTVCQDAIQMTGNAAQWALAPRRDPSAENNLVKLRFRPGNASKLNPKYDNDPLALRLHILRRDMCELMIMDSSSSELVHLATDVLRLCSGKATIAHFSNGQMLWLDAVSLPQDLNNTYLRYTLFDCALLTLICISRWYAAWFDSMTPATWAKRSVRLWAQNVPGTGAVTPLPPHRNQFRVTNLALSSRQIYQRQKLDHALRELLAIPFVTPLDTITAANPDPSKEGNSRWYKRGRMVVNVLKIVIEGRALQRDPQDETFSTLLFDYAQKALDNMFIAAKIQFRLPANPTTPSIHVPSPRGPEPEYNDHRGRRQWLILTTLDSLHGTEPIMEIRQDMALSILQQVEGENLIVRMNGTSGRAALHAVQDKDVGWRTEMLRYAEFAIVALAQHLSARFDGREIKLMNKLVEARKRPWQTEDDGVGARRRSRQYPETVSYTDGAWKET</sequence>
<accession>A0A2G5HLI6</accession>
<evidence type="ECO:0000313" key="4">
    <source>
        <dbReference type="Proteomes" id="UP000230605"/>
    </source>
</evidence>
<gene>
    <name evidence="2" type="ORF">CB0940_04643</name>
    <name evidence="3" type="ORF">RHO25_006535</name>
</gene>
<reference evidence="2 4" key="1">
    <citation type="submission" date="2015-10" db="EMBL/GenBank/DDBJ databases">
        <title>The cercosporin biosynthetic gene cluster was horizontally transferred to several fungal lineages and shown to be expanded in Cercospora beticola based on microsynteny with recipient genomes.</title>
        <authorList>
            <person name="De Jonge R."/>
            <person name="Ebert M.K."/>
            <person name="Suttle J.C."/>
            <person name="Jurick Ii W.M."/>
            <person name="Secor G.A."/>
            <person name="Thomma B.P."/>
            <person name="Van De Peer Y."/>
            <person name="Bolton M.D."/>
        </authorList>
    </citation>
    <scope>NUCLEOTIDE SEQUENCE [LARGE SCALE GENOMIC DNA]</scope>
    <source>
        <strain evidence="2 4">09-40</strain>
    </source>
</reference>
<name>A0A2G5HLI6_CERBT</name>
<reference evidence="3 5" key="2">
    <citation type="submission" date="2023-09" db="EMBL/GenBank/DDBJ databases">
        <title>Complete-Gapless Cercospora beticola genome.</title>
        <authorList>
            <person name="Wyatt N.A."/>
            <person name="Spanner R.E."/>
            <person name="Bolton M.D."/>
        </authorList>
    </citation>
    <scope>NUCLEOTIDE SEQUENCE [LARGE SCALE GENOMIC DNA]</scope>
    <source>
        <strain evidence="3">Cb09-40</strain>
    </source>
</reference>
<dbReference type="Proteomes" id="UP000230605">
    <property type="component" value="Chromosome 4"/>
</dbReference>
<evidence type="ECO:0000256" key="1">
    <source>
        <dbReference type="SAM" id="MobiDB-lite"/>
    </source>
</evidence>